<dbReference type="Proteomes" id="UP000095283">
    <property type="component" value="Unplaced"/>
</dbReference>
<keyword evidence="10" id="KW-0496">Mitochondrion</keyword>
<evidence type="ECO:0000256" key="5">
    <source>
        <dbReference type="ARBA" id="ARBA00022692"/>
    </source>
</evidence>
<comment type="similarity">
    <text evidence="3">Belongs to the Tim17/Tim22/Tim23 family.</text>
</comment>
<reference evidence="13" key="1">
    <citation type="submission" date="2016-11" db="UniProtKB">
        <authorList>
            <consortium name="WormBaseParasite"/>
        </authorList>
    </citation>
    <scope>IDENTIFICATION</scope>
</reference>
<sequence>MEEYTREPPFRIGDDTGSAFAMGLVGGSIFQAFTGYKNAAKGQKLVSTIFLRSTFFSLKKLSAIFIEIWDCRKIRSIQSLLVD</sequence>
<evidence type="ECO:0000256" key="10">
    <source>
        <dbReference type="ARBA" id="ARBA00023128"/>
    </source>
</evidence>
<evidence type="ECO:0000256" key="7">
    <source>
        <dbReference type="ARBA" id="ARBA00022927"/>
    </source>
</evidence>
<keyword evidence="7" id="KW-0653">Protein transport</keyword>
<dbReference type="GO" id="GO:0005744">
    <property type="term" value="C:TIM23 mitochondrial import inner membrane translocase complex"/>
    <property type="evidence" value="ECO:0007669"/>
    <property type="project" value="TreeGrafter"/>
</dbReference>
<keyword evidence="5" id="KW-0812">Transmembrane</keyword>
<evidence type="ECO:0000256" key="3">
    <source>
        <dbReference type="ARBA" id="ARBA00008444"/>
    </source>
</evidence>
<keyword evidence="4" id="KW-0813">Transport</keyword>
<accession>A0A1I7WJ10</accession>
<proteinExistence type="inferred from homology"/>
<dbReference type="GO" id="GO:0030150">
    <property type="term" value="P:protein import into mitochondrial matrix"/>
    <property type="evidence" value="ECO:0007669"/>
    <property type="project" value="TreeGrafter"/>
</dbReference>
<evidence type="ECO:0000256" key="11">
    <source>
        <dbReference type="ARBA" id="ARBA00023136"/>
    </source>
</evidence>
<keyword evidence="11" id="KW-0472">Membrane</keyword>
<comment type="function">
    <text evidence="1">Essential component of the TIM23 complex, a complex that mediates the translocation of transit peptide-containing proteins across the mitochondrial inner membrane.</text>
</comment>
<evidence type="ECO:0000256" key="9">
    <source>
        <dbReference type="ARBA" id="ARBA00023010"/>
    </source>
</evidence>
<evidence type="ECO:0000313" key="13">
    <source>
        <dbReference type="WBParaSite" id="Hba_04990"/>
    </source>
</evidence>
<dbReference type="PANTHER" id="PTHR10485">
    <property type="entry name" value="MITOCHONDRIAL IMPORT INNER MEMBRANE TRANSLOCASE SUBUNIT TIM-17"/>
    <property type="match status" value="1"/>
</dbReference>
<evidence type="ECO:0000256" key="2">
    <source>
        <dbReference type="ARBA" id="ARBA00004448"/>
    </source>
</evidence>
<keyword evidence="6" id="KW-0999">Mitochondrion inner membrane</keyword>
<dbReference type="WBParaSite" id="Hba_04990">
    <property type="protein sequence ID" value="Hba_04990"/>
    <property type="gene ID" value="Hba_04990"/>
</dbReference>
<name>A0A1I7WJ10_HETBA</name>
<keyword evidence="12" id="KW-1185">Reference proteome</keyword>
<comment type="subcellular location">
    <subcellularLocation>
        <location evidence="2">Mitochondrion inner membrane</location>
        <topology evidence="2">Multi-pass membrane protein</topology>
    </subcellularLocation>
</comment>
<keyword evidence="8" id="KW-1133">Transmembrane helix</keyword>
<evidence type="ECO:0000256" key="1">
    <source>
        <dbReference type="ARBA" id="ARBA00002959"/>
    </source>
</evidence>
<evidence type="ECO:0000256" key="8">
    <source>
        <dbReference type="ARBA" id="ARBA00022989"/>
    </source>
</evidence>
<organism evidence="12 13">
    <name type="scientific">Heterorhabditis bacteriophora</name>
    <name type="common">Entomopathogenic nematode worm</name>
    <dbReference type="NCBI Taxonomy" id="37862"/>
    <lineage>
        <taxon>Eukaryota</taxon>
        <taxon>Metazoa</taxon>
        <taxon>Ecdysozoa</taxon>
        <taxon>Nematoda</taxon>
        <taxon>Chromadorea</taxon>
        <taxon>Rhabditida</taxon>
        <taxon>Rhabditina</taxon>
        <taxon>Rhabditomorpha</taxon>
        <taxon>Strongyloidea</taxon>
        <taxon>Heterorhabditidae</taxon>
        <taxon>Heterorhabditis</taxon>
    </lineage>
</organism>
<evidence type="ECO:0000256" key="6">
    <source>
        <dbReference type="ARBA" id="ARBA00022792"/>
    </source>
</evidence>
<dbReference type="PANTHER" id="PTHR10485:SF0">
    <property type="entry name" value="AT05822P-RELATED"/>
    <property type="match status" value="1"/>
</dbReference>
<dbReference type="AlphaFoldDB" id="A0A1I7WJ10"/>
<dbReference type="GO" id="GO:0008320">
    <property type="term" value="F:protein transmembrane transporter activity"/>
    <property type="evidence" value="ECO:0007669"/>
    <property type="project" value="TreeGrafter"/>
</dbReference>
<evidence type="ECO:0000313" key="12">
    <source>
        <dbReference type="Proteomes" id="UP000095283"/>
    </source>
</evidence>
<keyword evidence="9" id="KW-0811">Translocation</keyword>
<evidence type="ECO:0000256" key="4">
    <source>
        <dbReference type="ARBA" id="ARBA00022448"/>
    </source>
</evidence>
<protein>
    <submittedName>
        <fullName evidence="13">Uncharacterized protein</fullName>
    </submittedName>
</protein>